<reference evidence="2 3" key="1">
    <citation type="journal article" date="2016" name="Front. Microbiol.">
        <title>Genome and transcriptome sequences reveal the specific parasitism of the nematophagous Purpureocillium lilacinum 36-1.</title>
        <authorList>
            <person name="Xie J."/>
            <person name="Li S."/>
            <person name="Mo C."/>
            <person name="Xiao X."/>
            <person name="Peng D."/>
            <person name="Wang G."/>
            <person name="Xiao Y."/>
        </authorList>
    </citation>
    <scope>NUCLEOTIDE SEQUENCE [LARGE SCALE GENOMIC DNA]</scope>
    <source>
        <strain evidence="2 3">36-1</strain>
    </source>
</reference>
<sequence length="401" mass="46867">MLDQRYRRRWCTPLGSLCLLYALWYYMVVIMRDGTRGSATDEAPLIKPLGIKVSGLVFFGRRDRVSCLRCYIEVSRTCRLPTPGTEAIQRNLVDHGGWLDEVLWVANTEDEDDLRLLDDIISSNPSRHKKLTIPGEKLWVYTYYKAWQHLERGKYYVKIDDDIVWFHDDAIPKMVMRKILNPTEFVVSANVINNPPLGFLHYHFGAIHPYFPDLSHAETTTDSWKPSHYPYWNGSTDFAWPLHNDPPHEQHRWLRVEEDAMLSQTPAAHLKYEVWGDSYKNWAIAAQMHYSLLENIEEDNLDLYMFDKPWRMDGERIRINFICLYSNDILDTNIDTWPRDRGDEDMIAIDLPKALRRPVVVLGEALASHLQYSDQAQLSTTDLLTRYRRLATDGACAATRW</sequence>
<comment type="caution">
    <text evidence="2">The sequence shown here is derived from an EMBL/GenBank/DDBJ whole genome shotgun (WGS) entry which is preliminary data.</text>
</comment>
<keyword evidence="1" id="KW-0472">Membrane</keyword>
<keyword evidence="1" id="KW-1133">Transmembrane helix</keyword>
<gene>
    <name evidence="2" type="ORF">PCL_08388</name>
</gene>
<dbReference type="Proteomes" id="UP000245956">
    <property type="component" value="Unassembled WGS sequence"/>
</dbReference>
<evidence type="ECO:0000313" key="3">
    <source>
        <dbReference type="Proteomes" id="UP000245956"/>
    </source>
</evidence>
<dbReference type="EMBL" id="LCWV01000041">
    <property type="protein sequence ID" value="PWI64937.1"/>
    <property type="molecule type" value="Genomic_DNA"/>
</dbReference>
<proteinExistence type="predicted"/>
<protein>
    <recommendedName>
        <fullName evidence="4">Mitochondrial-processing peptidase subunit alpha protein</fullName>
    </recommendedName>
</protein>
<name>A0A2U3DRQ5_PURLI</name>
<keyword evidence="1" id="KW-0812">Transmembrane</keyword>
<evidence type="ECO:0000313" key="2">
    <source>
        <dbReference type="EMBL" id="PWI64937.1"/>
    </source>
</evidence>
<accession>A0A2U3DRQ5</accession>
<evidence type="ECO:0000256" key="1">
    <source>
        <dbReference type="SAM" id="Phobius"/>
    </source>
</evidence>
<dbReference type="AlphaFoldDB" id="A0A2U3DRQ5"/>
<evidence type="ECO:0008006" key="4">
    <source>
        <dbReference type="Google" id="ProtNLM"/>
    </source>
</evidence>
<feature type="transmembrane region" description="Helical" evidence="1">
    <location>
        <begin position="12"/>
        <end position="31"/>
    </location>
</feature>
<organism evidence="2 3">
    <name type="scientific">Purpureocillium lilacinum</name>
    <name type="common">Paecilomyces lilacinus</name>
    <dbReference type="NCBI Taxonomy" id="33203"/>
    <lineage>
        <taxon>Eukaryota</taxon>
        <taxon>Fungi</taxon>
        <taxon>Dikarya</taxon>
        <taxon>Ascomycota</taxon>
        <taxon>Pezizomycotina</taxon>
        <taxon>Sordariomycetes</taxon>
        <taxon>Hypocreomycetidae</taxon>
        <taxon>Hypocreales</taxon>
        <taxon>Ophiocordycipitaceae</taxon>
        <taxon>Purpureocillium</taxon>
    </lineage>
</organism>